<accession>A0ABZ2M987</accession>
<dbReference type="InterPro" id="IPR004045">
    <property type="entry name" value="Glutathione_S-Trfase_N"/>
</dbReference>
<dbReference type="SUPFAM" id="SSF52833">
    <property type="entry name" value="Thioredoxin-like"/>
    <property type="match status" value="1"/>
</dbReference>
<protein>
    <submittedName>
        <fullName evidence="3">Glutathione S-transferase family protein</fullName>
    </submittedName>
</protein>
<evidence type="ECO:0000313" key="4">
    <source>
        <dbReference type="Proteomes" id="UP001370348"/>
    </source>
</evidence>
<dbReference type="SFLD" id="SFLDG00358">
    <property type="entry name" value="Main_(cytGST)"/>
    <property type="match status" value="1"/>
</dbReference>
<dbReference type="SUPFAM" id="SSF47616">
    <property type="entry name" value="GST C-terminal domain-like"/>
    <property type="match status" value="1"/>
</dbReference>
<proteinExistence type="predicted"/>
<name>A0ABZ2M987_9BACT</name>
<dbReference type="CDD" id="cd00570">
    <property type="entry name" value="GST_N_family"/>
    <property type="match status" value="1"/>
</dbReference>
<evidence type="ECO:0000313" key="3">
    <source>
        <dbReference type="EMBL" id="WXB19089.1"/>
    </source>
</evidence>
<evidence type="ECO:0000259" key="2">
    <source>
        <dbReference type="PROSITE" id="PS50405"/>
    </source>
</evidence>
<dbReference type="RefSeq" id="WP_394828712.1">
    <property type="nucleotide sequence ID" value="NZ_CP089984.1"/>
</dbReference>
<organism evidence="3 4">
    <name type="scientific">Pendulispora albinea</name>
    <dbReference type="NCBI Taxonomy" id="2741071"/>
    <lineage>
        <taxon>Bacteria</taxon>
        <taxon>Pseudomonadati</taxon>
        <taxon>Myxococcota</taxon>
        <taxon>Myxococcia</taxon>
        <taxon>Myxococcales</taxon>
        <taxon>Sorangiineae</taxon>
        <taxon>Pendulisporaceae</taxon>
        <taxon>Pendulispora</taxon>
    </lineage>
</organism>
<dbReference type="EMBL" id="CP089984">
    <property type="protein sequence ID" value="WXB19089.1"/>
    <property type="molecule type" value="Genomic_DNA"/>
</dbReference>
<keyword evidence="4" id="KW-1185">Reference proteome</keyword>
<dbReference type="InterPro" id="IPR036249">
    <property type="entry name" value="Thioredoxin-like_sf"/>
</dbReference>
<evidence type="ECO:0000259" key="1">
    <source>
        <dbReference type="PROSITE" id="PS50404"/>
    </source>
</evidence>
<reference evidence="3 4" key="1">
    <citation type="submission" date="2021-12" db="EMBL/GenBank/DDBJ databases">
        <title>Discovery of the Pendulisporaceae a myxobacterial family with distinct sporulation behavior and unique specialized metabolism.</title>
        <authorList>
            <person name="Garcia R."/>
            <person name="Popoff A."/>
            <person name="Bader C.D."/>
            <person name="Loehr J."/>
            <person name="Walesch S."/>
            <person name="Walt C."/>
            <person name="Boldt J."/>
            <person name="Bunk B."/>
            <person name="Haeckl F.J.F.P.J."/>
            <person name="Gunesch A.P."/>
            <person name="Birkelbach J."/>
            <person name="Nuebel U."/>
            <person name="Pietschmann T."/>
            <person name="Bach T."/>
            <person name="Mueller R."/>
        </authorList>
    </citation>
    <scope>NUCLEOTIDE SEQUENCE [LARGE SCALE GENOMIC DNA]</scope>
    <source>
        <strain evidence="3 4">MSr11954</strain>
    </source>
</reference>
<dbReference type="Pfam" id="PF02798">
    <property type="entry name" value="GST_N"/>
    <property type="match status" value="1"/>
</dbReference>
<sequence length="207" mass="23111">MIVYYDWNTSPNCLKTKILLNELGIPYEQRNVDAATVRGPDYRAKFPTGQSPALEDGPLRLAESGAIAYHLAEKHGALMPKEPNRRALMFQAMALEAALVAPTTGGQGLFGELYKPEPQRNLPRIAELRKRAQWVAEVLGAVLGERTYFAEEFSIADIQLYAAVAKSLEEGVSETPPKNLVAWHARMSDRPSVAQAREQYVPYQRKK</sequence>
<dbReference type="PANTHER" id="PTHR44051">
    <property type="entry name" value="GLUTATHIONE S-TRANSFERASE-RELATED"/>
    <property type="match status" value="1"/>
</dbReference>
<gene>
    <name evidence="3" type="ORF">LZC94_17845</name>
</gene>
<dbReference type="PROSITE" id="PS50404">
    <property type="entry name" value="GST_NTER"/>
    <property type="match status" value="1"/>
</dbReference>
<dbReference type="Gene3D" id="1.20.1050.10">
    <property type="match status" value="1"/>
</dbReference>
<dbReference type="InterPro" id="IPR010987">
    <property type="entry name" value="Glutathione-S-Trfase_C-like"/>
</dbReference>
<dbReference type="PANTHER" id="PTHR44051:SF8">
    <property type="entry name" value="GLUTATHIONE S-TRANSFERASE GSTA"/>
    <property type="match status" value="1"/>
</dbReference>
<dbReference type="Proteomes" id="UP001370348">
    <property type="component" value="Chromosome"/>
</dbReference>
<dbReference type="InterPro" id="IPR040079">
    <property type="entry name" value="Glutathione_S-Trfase"/>
</dbReference>
<feature type="domain" description="GST N-terminal" evidence="1">
    <location>
        <begin position="1"/>
        <end position="79"/>
    </location>
</feature>
<dbReference type="InterPro" id="IPR036282">
    <property type="entry name" value="Glutathione-S-Trfase_C_sf"/>
</dbReference>
<dbReference type="SFLD" id="SFLDS00019">
    <property type="entry name" value="Glutathione_Transferase_(cytos"/>
    <property type="match status" value="1"/>
</dbReference>
<dbReference type="PROSITE" id="PS50405">
    <property type="entry name" value="GST_CTER"/>
    <property type="match status" value="1"/>
</dbReference>
<dbReference type="Gene3D" id="3.40.30.10">
    <property type="entry name" value="Glutaredoxin"/>
    <property type="match status" value="1"/>
</dbReference>
<feature type="domain" description="GST C-terminal" evidence="2">
    <location>
        <begin position="82"/>
        <end position="207"/>
    </location>
</feature>